<dbReference type="AlphaFoldDB" id="C6XIU6"/>
<dbReference type="eggNOG" id="COG2203">
    <property type="taxonomic scope" value="Bacteria"/>
</dbReference>
<dbReference type="Pfam" id="PF07568">
    <property type="entry name" value="HisKA_2"/>
    <property type="match status" value="1"/>
</dbReference>
<dbReference type="Pfam" id="PF01590">
    <property type="entry name" value="GAF"/>
    <property type="match status" value="1"/>
</dbReference>
<organism evidence="2 3">
    <name type="scientific">Hirschia baltica (strain ATCC 49814 / DSM 5838 / IFAM 1418)</name>
    <dbReference type="NCBI Taxonomy" id="582402"/>
    <lineage>
        <taxon>Bacteria</taxon>
        <taxon>Pseudomonadati</taxon>
        <taxon>Pseudomonadota</taxon>
        <taxon>Alphaproteobacteria</taxon>
        <taxon>Hyphomonadales</taxon>
        <taxon>Hyphomonadaceae</taxon>
        <taxon>Hirschia</taxon>
    </lineage>
</organism>
<dbReference type="GO" id="GO:0016301">
    <property type="term" value="F:kinase activity"/>
    <property type="evidence" value="ECO:0007669"/>
    <property type="project" value="UniProtKB-KW"/>
</dbReference>
<dbReference type="Gene3D" id="3.30.450.40">
    <property type="match status" value="1"/>
</dbReference>
<feature type="domain" description="GAF" evidence="1">
    <location>
        <begin position="25"/>
        <end position="167"/>
    </location>
</feature>
<dbReference type="HOGENOM" id="CLU_000445_114_44_5"/>
<proteinExistence type="predicted"/>
<gene>
    <name evidence="2" type="ordered locus">Hbal_1349</name>
</gene>
<reference evidence="3" key="1">
    <citation type="journal article" date="2011" name="J. Bacteriol.">
        <title>Genome sequences of eight morphologically diverse alphaproteobacteria.</title>
        <authorList>
            <consortium name="US DOE Joint Genome Institute"/>
            <person name="Brown P.J."/>
            <person name="Kysela D.T."/>
            <person name="Buechlein A."/>
            <person name="Hemmerich C."/>
            <person name="Brun Y.V."/>
        </authorList>
    </citation>
    <scope>NUCLEOTIDE SEQUENCE [LARGE SCALE GENOMIC DNA]</scope>
    <source>
        <strain evidence="3">ATCC 49814 / DSM 5838 / IFAM 1418</strain>
    </source>
</reference>
<protein>
    <submittedName>
        <fullName evidence="2">Signal transduction histidine kinase</fullName>
    </submittedName>
</protein>
<dbReference type="PANTHER" id="PTHR43102:SF2">
    <property type="entry name" value="GAF DOMAIN-CONTAINING PROTEIN"/>
    <property type="match status" value="1"/>
</dbReference>
<dbReference type="KEGG" id="hba:Hbal_1349"/>
<dbReference type="InterPro" id="IPR003594">
    <property type="entry name" value="HATPase_dom"/>
</dbReference>
<evidence type="ECO:0000313" key="2">
    <source>
        <dbReference type="EMBL" id="ACT59041.1"/>
    </source>
</evidence>
<dbReference type="SUPFAM" id="SSF55874">
    <property type="entry name" value="ATPase domain of HSP90 chaperone/DNA topoisomerase II/histidine kinase"/>
    <property type="match status" value="1"/>
</dbReference>
<dbReference type="STRING" id="582402.Hbal_1349"/>
<dbReference type="SMART" id="SM00065">
    <property type="entry name" value="GAF"/>
    <property type="match status" value="1"/>
</dbReference>
<evidence type="ECO:0000259" key="1">
    <source>
        <dbReference type="SMART" id="SM00065"/>
    </source>
</evidence>
<dbReference type="OrthoDB" id="9816309at2"/>
<keyword evidence="3" id="KW-1185">Reference proteome</keyword>
<dbReference type="InterPro" id="IPR011495">
    <property type="entry name" value="Sig_transdc_His_kin_sub2_dim/P"/>
</dbReference>
<dbReference type="InterPro" id="IPR036890">
    <property type="entry name" value="HATPase_C_sf"/>
</dbReference>
<dbReference type="InterPro" id="IPR003018">
    <property type="entry name" value="GAF"/>
</dbReference>
<dbReference type="Gene3D" id="3.30.565.10">
    <property type="entry name" value="Histidine kinase-like ATPase, C-terminal domain"/>
    <property type="match status" value="1"/>
</dbReference>
<dbReference type="EMBL" id="CP001678">
    <property type="protein sequence ID" value="ACT59041.1"/>
    <property type="molecule type" value="Genomic_DNA"/>
</dbReference>
<name>C6XIU6_HIRBI</name>
<evidence type="ECO:0000313" key="3">
    <source>
        <dbReference type="Proteomes" id="UP000002745"/>
    </source>
</evidence>
<dbReference type="Pfam" id="PF13581">
    <property type="entry name" value="HATPase_c_2"/>
    <property type="match status" value="1"/>
</dbReference>
<sequence length="366" mass="40417">MIADSHPKQAERLVALRSYGILDTPREADFDDIVELASTVCETAISVVNLIDADRQWFKAEVGLGVRETPLETSICSHIILEDDFVEIPDTLKDNRTGDNPLCLSDQGLRFYAGALLKTSEGLPIGTLCVLDHEPRRLNDFQKKTLNTLAKQVMRELELRMALEEQEVLRREMDHRVKNSLQTVASLVRLYKSKGHPESAEAFDAVARKVEAISLLHEELHQTTSNEMVPMKRFIQKVVDLLQKSAPANVTVEFAGDALEMKSEDASGIAMIVSEFVANSIKHAFPDDREGVIKITLHIDGVAGWRLACHDDGVGSAHENTSTSKVEGLGLKLINAVVSKMHAQTTRGADADGYHMTIVSNPIIES</sequence>
<dbReference type="InterPro" id="IPR029016">
    <property type="entry name" value="GAF-like_dom_sf"/>
</dbReference>
<dbReference type="eggNOG" id="COG3920">
    <property type="taxonomic scope" value="Bacteria"/>
</dbReference>
<dbReference type="RefSeq" id="WP_015827191.1">
    <property type="nucleotide sequence ID" value="NC_012982.1"/>
</dbReference>
<dbReference type="PANTHER" id="PTHR43102">
    <property type="entry name" value="SLR1143 PROTEIN"/>
    <property type="match status" value="1"/>
</dbReference>
<dbReference type="Proteomes" id="UP000002745">
    <property type="component" value="Chromosome"/>
</dbReference>
<accession>C6XIU6</accession>
<dbReference type="SUPFAM" id="SSF55781">
    <property type="entry name" value="GAF domain-like"/>
    <property type="match status" value="1"/>
</dbReference>
<keyword evidence="2" id="KW-0418">Kinase</keyword>
<keyword evidence="2" id="KW-0808">Transferase</keyword>